<dbReference type="InterPro" id="IPR036431">
    <property type="entry name" value="ARID_dom_sf"/>
</dbReference>
<keyword evidence="5" id="KW-1185">Reference proteome</keyword>
<evidence type="ECO:0000313" key="5">
    <source>
        <dbReference type="Proteomes" id="UP000232875"/>
    </source>
</evidence>
<dbReference type="InterPro" id="IPR008626">
    <property type="entry name" value="Mediator_Med15_fun"/>
</dbReference>
<feature type="region of interest" description="Disordered" evidence="2">
    <location>
        <begin position="693"/>
        <end position="776"/>
    </location>
</feature>
<dbReference type="Gene3D" id="1.10.150.60">
    <property type="entry name" value="ARID DNA-binding domain"/>
    <property type="match status" value="1"/>
</dbReference>
<dbReference type="GO" id="GO:0003712">
    <property type="term" value="F:transcription coregulator activity"/>
    <property type="evidence" value="ECO:0007669"/>
    <property type="project" value="InterPro"/>
</dbReference>
<organism evidence="4 5">
    <name type="scientific">Malassezia vespertilionis</name>
    <dbReference type="NCBI Taxonomy" id="2020962"/>
    <lineage>
        <taxon>Eukaryota</taxon>
        <taxon>Fungi</taxon>
        <taxon>Dikarya</taxon>
        <taxon>Basidiomycota</taxon>
        <taxon>Ustilaginomycotina</taxon>
        <taxon>Malasseziomycetes</taxon>
        <taxon>Malasseziales</taxon>
        <taxon>Malasseziaceae</taxon>
        <taxon>Malassezia</taxon>
    </lineage>
</organism>
<dbReference type="AlphaFoldDB" id="A0A2N1JF99"/>
<dbReference type="PROSITE" id="PS51011">
    <property type="entry name" value="ARID"/>
    <property type="match status" value="1"/>
</dbReference>
<feature type="coiled-coil region" evidence="1">
    <location>
        <begin position="233"/>
        <end position="260"/>
    </location>
</feature>
<dbReference type="Pfam" id="PF01388">
    <property type="entry name" value="ARID"/>
    <property type="match status" value="1"/>
</dbReference>
<feature type="compositionally biased region" description="Low complexity" evidence="2">
    <location>
        <begin position="747"/>
        <end position="760"/>
    </location>
</feature>
<name>A0A2N1JF99_9BASI</name>
<reference evidence="4 5" key="1">
    <citation type="submission" date="2017-10" db="EMBL/GenBank/DDBJ databases">
        <title>A novel species of cold-tolerant Malassezia isolated from bats.</title>
        <authorList>
            <person name="Lorch J.M."/>
            <person name="Palmer J.M."/>
            <person name="Vanderwolf K.J."/>
            <person name="Schmidt K.Z."/>
            <person name="Verant M.L."/>
            <person name="Weller T.J."/>
            <person name="Blehert D.S."/>
        </authorList>
    </citation>
    <scope>NUCLEOTIDE SEQUENCE [LARGE SCALE GENOMIC DNA]</scope>
    <source>
        <strain evidence="4 5">NWHC:44797-103</strain>
    </source>
</reference>
<dbReference type="GO" id="GO:0006357">
    <property type="term" value="P:regulation of transcription by RNA polymerase II"/>
    <property type="evidence" value="ECO:0007669"/>
    <property type="project" value="InterPro"/>
</dbReference>
<dbReference type="SUPFAM" id="SSF46774">
    <property type="entry name" value="ARID-like"/>
    <property type="match status" value="1"/>
</dbReference>
<proteinExistence type="predicted"/>
<dbReference type="EMBL" id="KZ454988">
    <property type="protein sequence ID" value="PKI85227.1"/>
    <property type="molecule type" value="Genomic_DNA"/>
</dbReference>
<sequence>MSGFGQGGIYQPDAQQQLLQLLQQQQQQQQQPPQTMAFAKPQTDFMNNFTQQQSPTLLAQSNAPMQQGIQNQFVQANVMQQPNLLTPPMNTMSISNPGVAKPQSQDANAVLATMLNKAKSGMLSQNQLAQLRAIVEQQTSQQAQPSQQAQAQAQTNAPTAQYNALLQSLQNAQSLAQQPLMMQSQAGLQQNMMNLGNPDAIKQQPNMVQGVQFVHTIQQRIRDVEQKLTTPMSENERQSLQRAHQELARIQNALVQKLSQAAGLHPSGNVVQPPAPTANSLGNMSFTNTQQNPSMGLQSGISAMHSSPTLGASSVQPMAMPPAQQNVPVPQATISPEQFKRVLNDLMRRHEKPFLGNPILDGRAVDLYRLFITVQALGGSKSVTQKGAWPSIAVSLGLVTPQSPQLQVSAQKVAHIYRSSLELVEEVWSRAMLHQMSLSMNRGTVGNDSQNLSKQFAMPQNQQSFVPAQQVRNSQRHSQHIPPEQLSLLMQQEQRKQQLAKNGHGAQMPNQADKQPWQMMQTLPECGSTPTNPAVKASHNPKLMQGMNNPRIKVTPQMLENAEQMLRKVDASLAALRPRLPVIQNMSEQERDEVLEQSRKLGSLKATVTALLPAFLAMTGNIEPVKRVKIMTYMIDDQLALLPKKQVILRLPDLEKLKVQLTRCIGFVRVNDDKLAQQIVVKALQSIAQTQRNMMRKAAEDQEARGPAPADVPLNKRSKSSNDDTFVNTSDDRKGRTMKTRSSRSKPAATSPPVASTASTKKAPDTATDTVGSSTDSDVHANFIAHAKKAVENEQSQYMELAKYSPMDFVKKSWEELAALSAQSLPSHIEGSDGQGNTNYDENFQALALDHTDALLYAMMQTPYTLSSDYQDILTLGLESEDMLGGDLKNAAISDAKQTQETALEQHTDVTIFNFAVPDAAATTLTNEIVGKLVKVGLDPEKIGFHGADVEKAKATVKPFHRTLSWFEVFFLGKRSNKLSKEALEDEADKQWEKGKYYRKIAC</sequence>
<dbReference type="InterPro" id="IPR001606">
    <property type="entry name" value="ARID_dom"/>
</dbReference>
<dbReference type="CDD" id="cd16871">
    <property type="entry name" value="ARID_Swi1p-like"/>
    <property type="match status" value="1"/>
</dbReference>
<keyword evidence="1" id="KW-0175">Coiled coil</keyword>
<dbReference type="GO" id="GO:0003677">
    <property type="term" value="F:DNA binding"/>
    <property type="evidence" value="ECO:0007669"/>
    <property type="project" value="InterPro"/>
</dbReference>
<evidence type="ECO:0000256" key="1">
    <source>
        <dbReference type="SAM" id="Coils"/>
    </source>
</evidence>
<evidence type="ECO:0000256" key="2">
    <source>
        <dbReference type="SAM" id="MobiDB-lite"/>
    </source>
</evidence>
<feature type="domain" description="ARID" evidence="3">
    <location>
        <begin position="333"/>
        <end position="429"/>
    </location>
</feature>
<protein>
    <recommendedName>
        <fullName evidence="3">ARID domain-containing protein</fullName>
    </recommendedName>
</protein>
<dbReference type="SMART" id="SM00501">
    <property type="entry name" value="BRIGHT"/>
    <property type="match status" value="1"/>
</dbReference>
<evidence type="ECO:0000259" key="3">
    <source>
        <dbReference type="PROSITE" id="PS51011"/>
    </source>
</evidence>
<dbReference type="Proteomes" id="UP000232875">
    <property type="component" value="Unassembled WGS sequence"/>
</dbReference>
<gene>
    <name evidence="4" type="ORF">MVES_001375</name>
</gene>
<dbReference type="SMART" id="SM01014">
    <property type="entry name" value="ARID"/>
    <property type="match status" value="1"/>
</dbReference>
<evidence type="ECO:0000313" key="4">
    <source>
        <dbReference type="EMBL" id="PKI85227.1"/>
    </source>
</evidence>
<dbReference type="OrthoDB" id="1938591at2759"/>
<dbReference type="Pfam" id="PF05397">
    <property type="entry name" value="Med15_fungi"/>
    <property type="match status" value="1"/>
</dbReference>
<dbReference type="STRING" id="2020962.A0A2N1JF99"/>
<feature type="compositionally biased region" description="Polar residues" evidence="2">
    <location>
        <begin position="767"/>
        <end position="776"/>
    </location>
</feature>
<accession>A0A2N1JF99</accession>
<dbReference type="GO" id="GO:0016592">
    <property type="term" value="C:mediator complex"/>
    <property type="evidence" value="ECO:0007669"/>
    <property type="project" value="InterPro"/>
</dbReference>